<feature type="transmembrane region" description="Helical" evidence="1">
    <location>
        <begin position="6"/>
        <end position="26"/>
    </location>
</feature>
<sequence>MVTKTMPIGIIINALAVLLGGILGALGGNLMSAEFKNGLNLTFGICSMMMGIYAIAPMKNMAAVVFAIIIGTGIGLAIHLGDWINKGAAQMQHFISRFVNSPMTMDQATFDATLVTVIVLFCVSGTGIYGSLTEGMNGDATILIAKSILDFFTAVIFAANLGYVVSLVAVPQFIFLLLLFLGAHFIYPLTTPDMILDFKAAGGALMLASGFRMVQIKMFPTADMIPMMVIVMPISWFWMQVILPLL</sequence>
<protein>
    <recommendedName>
        <fullName evidence="4">Integral membrane protein</fullName>
    </recommendedName>
</protein>
<name>A0A0R2D280_9LACO</name>
<dbReference type="Proteomes" id="UP000051256">
    <property type="component" value="Unassembled WGS sequence"/>
</dbReference>
<evidence type="ECO:0000313" key="2">
    <source>
        <dbReference type="EMBL" id="KRM94342.1"/>
    </source>
</evidence>
<evidence type="ECO:0008006" key="4">
    <source>
        <dbReference type="Google" id="ProtNLM"/>
    </source>
</evidence>
<comment type="caution">
    <text evidence="2">The sequence shown here is derived from an EMBL/GenBank/DDBJ whole genome shotgun (WGS) entry which is preliminary data.</text>
</comment>
<keyword evidence="1" id="KW-0472">Membrane</keyword>
<dbReference type="EMBL" id="AYZR01000004">
    <property type="protein sequence ID" value="KRM94342.1"/>
    <property type="molecule type" value="Genomic_DNA"/>
</dbReference>
<dbReference type="PANTHER" id="PTHR36111:SF2">
    <property type="entry name" value="INNER MEMBRANE PROTEIN"/>
    <property type="match status" value="1"/>
</dbReference>
<gene>
    <name evidence="2" type="ORF">FC56_GL001296</name>
</gene>
<feature type="transmembrane region" description="Helical" evidence="1">
    <location>
        <begin position="225"/>
        <end position="243"/>
    </location>
</feature>
<keyword evidence="3" id="KW-1185">Reference proteome</keyword>
<evidence type="ECO:0000313" key="3">
    <source>
        <dbReference type="Proteomes" id="UP000051256"/>
    </source>
</evidence>
<dbReference type="InterPro" id="IPR007563">
    <property type="entry name" value="DUF554"/>
</dbReference>
<dbReference type="STRING" id="1423802.FC56_GL001296"/>
<accession>A0A0R2D280</accession>
<reference evidence="2 3" key="1">
    <citation type="journal article" date="2015" name="Genome Announc.">
        <title>Expanding the biotechnology potential of lactobacilli through comparative genomics of 213 strains and associated genera.</title>
        <authorList>
            <person name="Sun Z."/>
            <person name="Harris H.M."/>
            <person name="McCann A."/>
            <person name="Guo C."/>
            <person name="Argimon S."/>
            <person name="Zhang W."/>
            <person name="Yang X."/>
            <person name="Jeffery I.B."/>
            <person name="Cooney J.C."/>
            <person name="Kagawa T.F."/>
            <person name="Liu W."/>
            <person name="Song Y."/>
            <person name="Salvetti E."/>
            <person name="Wrobel A."/>
            <person name="Rasinkangas P."/>
            <person name="Parkhill J."/>
            <person name="Rea M.C."/>
            <person name="O'Sullivan O."/>
            <person name="Ritari J."/>
            <person name="Douillard F.P."/>
            <person name="Paul Ross R."/>
            <person name="Yang R."/>
            <person name="Briner A.E."/>
            <person name="Felis G.E."/>
            <person name="de Vos W.M."/>
            <person name="Barrangou R."/>
            <person name="Klaenhammer T.R."/>
            <person name="Caufield P.W."/>
            <person name="Cui Y."/>
            <person name="Zhang H."/>
            <person name="O'Toole P.W."/>
        </authorList>
    </citation>
    <scope>NUCLEOTIDE SEQUENCE [LARGE SCALE GENOMIC DNA]</scope>
    <source>
        <strain evidence="2 3">DSM 24302</strain>
    </source>
</reference>
<dbReference type="Pfam" id="PF04474">
    <property type="entry name" value="DUF554"/>
    <property type="match status" value="1"/>
</dbReference>
<dbReference type="PANTHER" id="PTHR36111">
    <property type="entry name" value="INNER MEMBRANE PROTEIN-RELATED"/>
    <property type="match status" value="1"/>
</dbReference>
<dbReference type="AlphaFoldDB" id="A0A0R2D280"/>
<dbReference type="PATRIC" id="fig|1423802.4.peg.1315"/>
<organism evidence="2 3">
    <name type="scientific">Lentilactobacillus senioris DSM 24302 = JCM 17472</name>
    <dbReference type="NCBI Taxonomy" id="1423802"/>
    <lineage>
        <taxon>Bacteria</taxon>
        <taxon>Bacillati</taxon>
        <taxon>Bacillota</taxon>
        <taxon>Bacilli</taxon>
        <taxon>Lactobacillales</taxon>
        <taxon>Lactobacillaceae</taxon>
        <taxon>Lentilactobacillus</taxon>
    </lineage>
</organism>
<feature type="transmembrane region" description="Helical" evidence="1">
    <location>
        <begin position="62"/>
        <end position="81"/>
    </location>
</feature>
<feature type="transmembrane region" description="Helical" evidence="1">
    <location>
        <begin position="112"/>
        <end position="132"/>
    </location>
</feature>
<feature type="transmembrane region" description="Helical" evidence="1">
    <location>
        <begin position="38"/>
        <end position="56"/>
    </location>
</feature>
<proteinExistence type="predicted"/>
<keyword evidence="1" id="KW-1133">Transmembrane helix</keyword>
<feature type="transmembrane region" description="Helical" evidence="1">
    <location>
        <begin position="173"/>
        <end position="189"/>
    </location>
</feature>
<keyword evidence="1" id="KW-0812">Transmembrane</keyword>
<evidence type="ECO:0000256" key="1">
    <source>
        <dbReference type="SAM" id="Phobius"/>
    </source>
</evidence>
<feature type="transmembrane region" description="Helical" evidence="1">
    <location>
        <begin position="144"/>
        <end position="166"/>
    </location>
</feature>